<dbReference type="Gene3D" id="2.60.40.10">
    <property type="entry name" value="Immunoglobulins"/>
    <property type="match status" value="1"/>
</dbReference>
<dbReference type="InterPro" id="IPR041624">
    <property type="entry name" value="RGI_lyase"/>
</dbReference>
<dbReference type="SUPFAM" id="SSF69318">
    <property type="entry name" value="Integrin alpha N-terminal domain"/>
    <property type="match status" value="1"/>
</dbReference>
<proteinExistence type="predicted"/>
<dbReference type="RefSeq" id="WP_281764961.1">
    <property type="nucleotide sequence ID" value="NZ_BRVO01000002.1"/>
</dbReference>
<dbReference type="PANTHER" id="PTHR43118:SF1">
    <property type="entry name" value="RHAMNOGALACTURONAN LYASE (EUROFUNG)"/>
    <property type="match status" value="1"/>
</dbReference>
<evidence type="ECO:0000259" key="2">
    <source>
        <dbReference type="Pfam" id="PF21348"/>
    </source>
</evidence>
<dbReference type="Pfam" id="PF18370">
    <property type="entry name" value="RGI_lyase"/>
    <property type="match status" value="1"/>
</dbReference>
<protein>
    <submittedName>
        <fullName evidence="3">Rhamnogalacturonan endolyase YesW</fullName>
    </submittedName>
</protein>
<accession>A0ABQ5MIU1</accession>
<gene>
    <name evidence="3" type="primary">yesW</name>
    <name evidence="3" type="ORF">Y10_16920</name>
</gene>
<dbReference type="Pfam" id="PF21348">
    <property type="entry name" value="RGL11_C"/>
    <property type="match status" value="1"/>
</dbReference>
<keyword evidence="4" id="KW-1185">Reference proteome</keyword>
<dbReference type="InterPro" id="IPR034641">
    <property type="entry name" value="RGL11"/>
</dbReference>
<evidence type="ECO:0000313" key="3">
    <source>
        <dbReference type="EMBL" id="GLB49324.1"/>
    </source>
</evidence>
<reference evidence="3" key="1">
    <citation type="submission" date="2022-07" db="EMBL/GenBank/DDBJ databases">
        <title>Taxonomy of Novel Oxalotrophic and Methylotrophic Bacteria.</title>
        <authorList>
            <person name="Sahin N."/>
            <person name="Tani A."/>
        </authorList>
    </citation>
    <scope>NUCLEOTIDE SEQUENCE</scope>
    <source>
        <strain evidence="3">Y10</strain>
    </source>
</reference>
<feature type="domain" description="Rhamnogalacturonan lyase family 11 C-terminal" evidence="2">
    <location>
        <begin position="134"/>
        <end position="606"/>
    </location>
</feature>
<feature type="domain" description="Rhamnogalacturonan I lyase beta-sheet" evidence="1">
    <location>
        <begin position="24"/>
        <end position="113"/>
    </location>
</feature>
<comment type="caution">
    <text evidence="3">The sequence shown here is derived from an EMBL/GenBank/DDBJ whole genome shotgun (WGS) entry which is preliminary data.</text>
</comment>
<dbReference type="Proteomes" id="UP001143543">
    <property type="component" value="Unassembled WGS sequence"/>
</dbReference>
<organism evidence="3 4">
    <name type="scientific">Neptunitalea lumnitzerae</name>
    <dbReference type="NCBI Taxonomy" id="2965509"/>
    <lineage>
        <taxon>Bacteria</taxon>
        <taxon>Pseudomonadati</taxon>
        <taxon>Bacteroidota</taxon>
        <taxon>Flavobacteriia</taxon>
        <taxon>Flavobacteriales</taxon>
        <taxon>Flavobacteriaceae</taxon>
        <taxon>Neptunitalea</taxon>
    </lineage>
</organism>
<dbReference type="CDD" id="cd10318">
    <property type="entry name" value="RGL11"/>
    <property type="match status" value="1"/>
</dbReference>
<dbReference type="InterPro" id="IPR013783">
    <property type="entry name" value="Ig-like_fold"/>
</dbReference>
<dbReference type="PANTHER" id="PTHR43118">
    <property type="entry name" value="RHAMNOGALACTURONAN LYASE (EUROFUNG)"/>
    <property type="match status" value="1"/>
</dbReference>
<evidence type="ECO:0000313" key="4">
    <source>
        <dbReference type="Proteomes" id="UP001143543"/>
    </source>
</evidence>
<dbReference type="InterPro" id="IPR049366">
    <property type="entry name" value="RGL11_C"/>
</dbReference>
<name>A0ABQ5MIU1_9FLAO</name>
<dbReference type="InterPro" id="IPR028994">
    <property type="entry name" value="Integrin_alpha_N"/>
</dbReference>
<evidence type="ECO:0000259" key="1">
    <source>
        <dbReference type="Pfam" id="PF18370"/>
    </source>
</evidence>
<dbReference type="EMBL" id="BRVO01000002">
    <property type="protein sequence ID" value="GLB49324.1"/>
    <property type="molecule type" value="Genomic_DNA"/>
</dbReference>
<sequence length="608" mass="67919">MKKYVFIYIINIIVTISNTNAQVQTEYLDRGIIATQKSSNELFVNWRLFKNDPKNISFNLYRKEANRPIHKLNNTPIKQQTWFIDSTFNNGTEYTYLIKTVIKQEENEESGSFTITPTIHAKPYFSIPLKTPKGYTLNDASVADLTGDGQLEIILHQTGKAHDNSHRGLTDPPIFQAYKMDGTLLWEINLGKNIREGAHYTQFLVYDFDGDGKAEMACKTADGTTDALGNIIGDAHQDWRDTNPESKTYGKIIKGPEYLTIFNGENGKAMATVDYIPPRGDLSGWGGVGGNGKNDNTANRADRFTAGVAFLDGKHPSFIMGRGYYGRSVLAAFDYIDGKIISRWIFDSKNRENPYSGMGNHGLSIADVDEDGKDEIVFGAMVVDNNGKGLYSTGFRHGDALHVGDLDPDIEGLEIFNIHEIEDNTTGPGVTLYKAKSGELLFKEAPNRDVGRGVCGNIDTQTKGAQMWWSGNPNLYDIKGNIIGQAPKEVNFLIWWDGDATREILDKNYILKYNQGILLQAEGAVSNNGTKATPVLSGDILGDWREELILRSKDNKELRVYATTYPTNILLPTLLQDRQYRLSLVWQNVGYNQPPHPSFYIGTGMELE</sequence>